<comment type="caution">
    <text evidence="1">The sequence shown here is derived from an EMBL/GenBank/DDBJ whole genome shotgun (WGS) entry which is preliminary data.</text>
</comment>
<evidence type="ECO:0000313" key="1">
    <source>
        <dbReference type="EMBL" id="KAI4583719.1"/>
    </source>
</evidence>
<dbReference type="Proteomes" id="UP001057279">
    <property type="component" value="Linkage Group LG06"/>
</dbReference>
<gene>
    <name evidence="1" type="ORF">MJG53_006998</name>
</gene>
<accession>A0ACB9V296</accession>
<dbReference type="EMBL" id="CM043031">
    <property type="protein sequence ID" value="KAI4583719.1"/>
    <property type="molecule type" value="Genomic_DNA"/>
</dbReference>
<protein>
    <submittedName>
        <fullName evidence="1">Uncharacterized protein</fullName>
    </submittedName>
</protein>
<name>A0ACB9V296_9CETA</name>
<organism evidence="1 2">
    <name type="scientific">Ovis ammon polii x Ovis aries</name>
    <dbReference type="NCBI Taxonomy" id="2918886"/>
    <lineage>
        <taxon>Eukaryota</taxon>
        <taxon>Metazoa</taxon>
        <taxon>Chordata</taxon>
        <taxon>Craniata</taxon>
        <taxon>Vertebrata</taxon>
        <taxon>Euteleostomi</taxon>
        <taxon>Mammalia</taxon>
        <taxon>Eutheria</taxon>
        <taxon>Laurasiatheria</taxon>
        <taxon>Artiodactyla</taxon>
        <taxon>Ruminantia</taxon>
        <taxon>Pecora</taxon>
        <taxon>Bovidae</taxon>
        <taxon>Caprinae</taxon>
        <taxon>Ovis</taxon>
    </lineage>
</organism>
<proteinExistence type="predicted"/>
<evidence type="ECO:0000313" key="2">
    <source>
        <dbReference type="Proteomes" id="UP001057279"/>
    </source>
</evidence>
<keyword evidence="2" id="KW-1185">Reference proteome</keyword>
<reference evidence="1" key="1">
    <citation type="submission" date="2022-03" db="EMBL/GenBank/DDBJ databases">
        <title>Genomic analyses of argali, domestic sheep and their hybrids provide insights into chromosomal evolution, heterosis and genetic basis of agronomic traits.</title>
        <authorList>
            <person name="Li M."/>
        </authorList>
    </citation>
    <scope>NUCLEOTIDE SEQUENCE</scope>
    <source>
        <strain evidence="1">F1 hybrid</strain>
    </source>
</reference>
<sequence length="284" mass="31802">MDMSEFLMPIDEEEDSRESALCGRKLPLWLGLLLLLAAGALLVPLIYFAVRANSKACVDGLQAQKECQELNRHLQRQLNQPQEVLHEKEAEAATCKQTVVTLKDALKKDQARVEELQGELANLNQQVDDLSEKLSPVPMMDKLEGSMLTRCKLPLWLGLLLLLAVVGLLVPLIYFAVRANSKACVDGLQAQKECQELSQHLQRQLDQASREKEAEAATCNRSVVTLRESLKKEQAQVAKFQGELKILNQTLKDALADVERLSLGYRKAPKQHSPPPALRVPFHR</sequence>